<reference evidence="2" key="1">
    <citation type="submission" date="2022-11" db="EMBL/GenBank/DDBJ databases">
        <title>Draft genome sequence of Sellimonas catena strain 12EGH17.</title>
        <authorList>
            <person name="Atsushi H."/>
            <person name="Moriya O."/>
            <person name="Mitsuo S."/>
        </authorList>
    </citation>
    <scope>NUCLEOTIDE SEQUENCE</scope>
    <source>
        <strain evidence="2">12EGH17</strain>
    </source>
</reference>
<keyword evidence="1" id="KW-0175">Coiled coil</keyword>
<gene>
    <name evidence="2" type="ORF">Selli1_30730</name>
    <name evidence="3" type="ORF">Selli2_26660</name>
</gene>
<name>A0A9W6CEP9_9FIRM</name>
<organism evidence="3 4">
    <name type="scientific">Sellimonas catena</name>
    <dbReference type="NCBI Taxonomy" id="2994035"/>
    <lineage>
        <taxon>Bacteria</taxon>
        <taxon>Bacillati</taxon>
        <taxon>Bacillota</taxon>
        <taxon>Clostridia</taxon>
        <taxon>Lachnospirales</taxon>
        <taxon>Lachnospiraceae</taxon>
        <taxon>Sellimonas</taxon>
    </lineage>
</organism>
<dbReference type="AlphaFoldDB" id="A0A9W6CEP9"/>
<evidence type="ECO:0000313" key="5">
    <source>
        <dbReference type="Proteomes" id="UP001145145"/>
    </source>
</evidence>
<dbReference type="Proteomes" id="UP001145145">
    <property type="component" value="Unassembled WGS sequence"/>
</dbReference>
<dbReference type="NCBIfam" id="TIGR01784">
    <property type="entry name" value="T_den_put_tspse"/>
    <property type="match status" value="1"/>
</dbReference>
<protein>
    <recommendedName>
        <fullName evidence="6">Rpn family recombination-promoting nuclease/putative transposase</fullName>
    </recommendedName>
</protein>
<reference evidence="3" key="4">
    <citation type="submission" date="2022-11" db="EMBL/GenBank/DDBJ databases">
        <title>Draft genome sequence of Sellimonas catena strain 18CBH55.</title>
        <authorList>
            <person name="Hisatomi A."/>
            <person name="Ohkuma M."/>
            <person name="Sakamoto M."/>
        </authorList>
    </citation>
    <scope>NUCLEOTIDE SEQUENCE</scope>
    <source>
        <strain evidence="3">18CBH55</strain>
    </source>
</reference>
<evidence type="ECO:0000256" key="1">
    <source>
        <dbReference type="SAM" id="Coils"/>
    </source>
</evidence>
<proteinExistence type="predicted"/>
<evidence type="ECO:0008006" key="6">
    <source>
        <dbReference type="Google" id="ProtNLM"/>
    </source>
</evidence>
<reference evidence="3 5" key="5">
    <citation type="journal article" date="2023" name="Int. J. Syst. Evol. Microbiol.">
        <title>Sellimonas catena sp. nov., isolated from human faeces.</title>
        <authorList>
            <person name="Hisatomi A."/>
            <person name="Ohkuma M."/>
            <person name="Sakamoto M."/>
        </authorList>
    </citation>
    <scope>NUCLEOTIDE SEQUENCE</scope>
    <source>
        <strain evidence="2 5">12EGH17</strain>
        <strain evidence="3">18CBH55</strain>
    </source>
</reference>
<dbReference type="RefSeq" id="WP_281845652.1">
    <property type="nucleotide sequence ID" value="NZ_BSBO01000040.1"/>
</dbReference>
<dbReference type="Pfam" id="PF12784">
    <property type="entry name" value="PDDEXK_2"/>
    <property type="match status" value="1"/>
</dbReference>
<dbReference type="EMBL" id="BSBO01000040">
    <property type="protein sequence ID" value="GLG05899.1"/>
    <property type="molecule type" value="Genomic_DNA"/>
</dbReference>
<evidence type="ECO:0000313" key="3">
    <source>
        <dbReference type="EMBL" id="GLG91239.1"/>
    </source>
</evidence>
<evidence type="ECO:0000313" key="2">
    <source>
        <dbReference type="EMBL" id="GLG05899.1"/>
    </source>
</evidence>
<comment type="caution">
    <text evidence="3">The sequence shown here is derived from an EMBL/GenBank/DDBJ whole genome shotgun (WGS) entry which is preliminary data.</text>
</comment>
<dbReference type="Proteomes" id="UP001145094">
    <property type="component" value="Unassembled WGS sequence"/>
</dbReference>
<evidence type="ECO:0000313" key="4">
    <source>
        <dbReference type="Proteomes" id="UP001145094"/>
    </source>
</evidence>
<keyword evidence="5" id="KW-1185">Reference proteome</keyword>
<accession>A0A9W6CEP9</accession>
<dbReference type="InterPro" id="IPR010106">
    <property type="entry name" value="RpnA"/>
</dbReference>
<reference evidence="3" key="3">
    <citation type="submission" date="2022-11" db="EMBL/GenBank/DDBJ databases">
        <title>Draft genome sequence of Sellimonas catena strain 18CBH55.</title>
        <authorList>
            <person name="Atsushi H."/>
            <person name="Moriya O."/>
            <person name="Mitsuo S."/>
        </authorList>
    </citation>
    <scope>NUCLEOTIDE SEQUENCE</scope>
    <source>
        <strain evidence="3">18CBH55</strain>
    </source>
</reference>
<reference evidence="2" key="2">
    <citation type="submission" date="2022-11" db="EMBL/GenBank/DDBJ databases">
        <title>Draft genome sequence of Sellimonas catena strain 12EGH17.</title>
        <authorList>
            <person name="Hisatomi A."/>
            <person name="Ohkuma M."/>
            <person name="Sakamoto M."/>
        </authorList>
    </citation>
    <scope>NUCLEOTIDE SEQUENCE</scope>
    <source>
        <strain evidence="2">12EGH17</strain>
    </source>
</reference>
<dbReference type="EMBL" id="BSCH01000018">
    <property type="protein sequence ID" value="GLG91239.1"/>
    <property type="molecule type" value="Genomic_DNA"/>
</dbReference>
<feature type="coiled-coil region" evidence="1">
    <location>
        <begin position="246"/>
        <end position="277"/>
    </location>
</feature>
<sequence length="282" mass="33324">MQKNKIKPLKDLRLLDRFLFAELMEDEECSKEVLEIILGKDISLLSKEQTEKEIRTATWLKSIRLDVYSVDEEGNIYDTEMQQNWRDDLEKRSRYYQGLLDSSLLVPGEQSYNALNDTYIIMIMPFDLFGKGRYQYTVKSFCKEDKEIEIQDGATRIFLNTHGKNKEEVRPELIEFLNYVENTNELQEAMFHSEKVTKIQKAVRQIKSNEEIGVKYMQKWEEIAEARAEGRTEGREEYTLELIRKKQEKGKSLAQIADELEMTEEEVQKILDKYTETIQSQI</sequence>